<evidence type="ECO:0000256" key="2">
    <source>
        <dbReference type="ARBA" id="ARBA00022737"/>
    </source>
</evidence>
<evidence type="ECO:0000256" key="3">
    <source>
        <dbReference type="ARBA" id="ARBA00022837"/>
    </source>
</evidence>
<dbReference type="PROSITE" id="PS50222">
    <property type="entry name" value="EF_HAND_2"/>
    <property type="match status" value="3"/>
</dbReference>
<name>A0A426ZE26_ENSVE</name>
<dbReference type="SMART" id="SM00054">
    <property type="entry name" value="EFh"/>
    <property type="match status" value="3"/>
</dbReference>
<gene>
    <name evidence="5" type="ORF">B296_00027725</name>
</gene>
<dbReference type="PROSITE" id="PS00018">
    <property type="entry name" value="EF_HAND_1"/>
    <property type="match status" value="3"/>
</dbReference>
<organism evidence="5 6">
    <name type="scientific">Ensete ventricosum</name>
    <name type="common">Abyssinian banana</name>
    <name type="synonym">Musa ensete</name>
    <dbReference type="NCBI Taxonomy" id="4639"/>
    <lineage>
        <taxon>Eukaryota</taxon>
        <taxon>Viridiplantae</taxon>
        <taxon>Streptophyta</taxon>
        <taxon>Embryophyta</taxon>
        <taxon>Tracheophyta</taxon>
        <taxon>Spermatophyta</taxon>
        <taxon>Magnoliopsida</taxon>
        <taxon>Liliopsida</taxon>
        <taxon>Zingiberales</taxon>
        <taxon>Musaceae</taxon>
        <taxon>Ensete</taxon>
    </lineage>
</organism>
<dbReference type="Pfam" id="PF13833">
    <property type="entry name" value="EF-hand_8"/>
    <property type="match status" value="1"/>
</dbReference>
<dbReference type="InterPro" id="IPR002048">
    <property type="entry name" value="EF_hand_dom"/>
</dbReference>
<feature type="domain" description="EF-hand" evidence="4">
    <location>
        <begin position="153"/>
        <end position="185"/>
    </location>
</feature>
<evidence type="ECO:0000313" key="5">
    <source>
        <dbReference type="EMBL" id="RRT62258.1"/>
    </source>
</evidence>
<keyword evidence="1" id="KW-0479">Metal-binding</keyword>
<dbReference type="InterPro" id="IPR039647">
    <property type="entry name" value="EF_hand_pair_protein_CML-like"/>
</dbReference>
<proteinExistence type="predicted"/>
<dbReference type="FunFam" id="1.10.238.10:FF:000003">
    <property type="entry name" value="Calmodulin A"/>
    <property type="match status" value="2"/>
</dbReference>
<feature type="domain" description="EF-hand" evidence="4">
    <location>
        <begin position="44"/>
        <end position="79"/>
    </location>
</feature>
<protein>
    <recommendedName>
        <fullName evidence="4">EF-hand domain-containing protein</fullName>
    </recommendedName>
</protein>
<dbReference type="PANTHER" id="PTHR10891">
    <property type="entry name" value="EF-HAND CALCIUM-BINDING DOMAIN CONTAINING PROTEIN"/>
    <property type="match status" value="1"/>
</dbReference>
<dbReference type="GO" id="GO:0005509">
    <property type="term" value="F:calcium ion binding"/>
    <property type="evidence" value="ECO:0007669"/>
    <property type="project" value="InterPro"/>
</dbReference>
<dbReference type="Gene3D" id="1.10.238.10">
    <property type="entry name" value="EF-hand"/>
    <property type="match status" value="2"/>
</dbReference>
<accession>A0A426ZE26</accession>
<keyword evidence="3" id="KW-0106">Calcium</keyword>
<evidence type="ECO:0000313" key="6">
    <source>
        <dbReference type="Proteomes" id="UP000287651"/>
    </source>
</evidence>
<dbReference type="InterPro" id="IPR018247">
    <property type="entry name" value="EF_Hand_1_Ca_BS"/>
</dbReference>
<dbReference type="InterPro" id="IPR011992">
    <property type="entry name" value="EF-hand-dom_pair"/>
</dbReference>
<feature type="domain" description="EF-hand" evidence="4">
    <location>
        <begin position="80"/>
        <end position="115"/>
    </location>
</feature>
<evidence type="ECO:0000259" key="4">
    <source>
        <dbReference type="PROSITE" id="PS50222"/>
    </source>
</evidence>
<dbReference type="Pfam" id="PF13499">
    <property type="entry name" value="EF-hand_7"/>
    <property type="match status" value="1"/>
</dbReference>
<reference evidence="5 6" key="1">
    <citation type="journal article" date="2014" name="Agronomy (Basel)">
        <title>A Draft Genome Sequence for Ensete ventricosum, the Drought-Tolerant Tree Against Hunger.</title>
        <authorList>
            <person name="Harrison J."/>
            <person name="Moore K.A."/>
            <person name="Paszkiewicz K."/>
            <person name="Jones T."/>
            <person name="Grant M."/>
            <person name="Ambacheew D."/>
            <person name="Muzemil S."/>
            <person name="Studholme D.J."/>
        </authorList>
    </citation>
    <scope>NUCLEOTIDE SEQUENCE [LARGE SCALE GENOMIC DNA]</scope>
</reference>
<dbReference type="CDD" id="cd00051">
    <property type="entry name" value="EFh"/>
    <property type="match status" value="2"/>
</dbReference>
<dbReference type="EMBL" id="AMZH03007060">
    <property type="protein sequence ID" value="RRT62258.1"/>
    <property type="molecule type" value="Genomic_DNA"/>
</dbReference>
<dbReference type="AlphaFoldDB" id="A0A426ZE26"/>
<sequence>MATVPSFSQPSKWFSNKSFKLSLQRFIRYKPKHPSSPPPAAKGRAADDFREAFRRFDADGDGRISGEELRSYFAWAGEDVAGEEVDKVIRDFDSDGDGLMDYGDFLQLVLEKGDGGDDEDLRRAFEMFEAEKGAGCITVTGLQRVLSRLGDAPSHEECTAMIRAHDLDGNGVLDYHEFHRMMTLS</sequence>
<evidence type="ECO:0000256" key="1">
    <source>
        <dbReference type="ARBA" id="ARBA00022723"/>
    </source>
</evidence>
<dbReference type="SUPFAM" id="SSF47473">
    <property type="entry name" value="EF-hand"/>
    <property type="match status" value="1"/>
</dbReference>
<comment type="caution">
    <text evidence="5">The sequence shown here is derived from an EMBL/GenBank/DDBJ whole genome shotgun (WGS) entry which is preliminary data.</text>
</comment>
<dbReference type="Proteomes" id="UP000287651">
    <property type="component" value="Unassembled WGS sequence"/>
</dbReference>
<keyword evidence="2" id="KW-0677">Repeat</keyword>